<dbReference type="SUPFAM" id="SSF52096">
    <property type="entry name" value="ClpP/crotonase"/>
    <property type="match status" value="1"/>
</dbReference>
<dbReference type="EMBL" id="JAEVHL010000017">
    <property type="protein sequence ID" value="MBM0275103.1"/>
    <property type="molecule type" value="Genomic_DNA"/>
</dbReference>
<name>A0ABS1YCH0_9ACTN</name>
<dbReference type="GO" id="GO:0006508">
    <property type="term" value="P:proteolysis"/>
    <property type="evidence" value="ECO:0007669"/>
    <property type="project" value="UniProtKB-KW"/>
</dbReference>
<evidence type="ECO:0000256" key="2">
    <source>
        <dbReference type="ARBA" id="ARBA00022490"/>
    </source>
</evidence>
<dbReference type="NCBIfam" id="NF045542">
    <property type="entry name" value="Clp_rel_HeadMat"/>
    <property type="match status" value="1"/>
</dbReference>
<evidence type="ECO:0000256" key="6">
    <source>
        <dbReference type="RuleBase" id="RU003567"/>
    </source>
</evidence>
<dbReference type="Gene3D" id="3.90.226.10">
    <property type="entry name" value="2-enoyl-CoA Hydratase, Chain A, domain 1"/>
    <property type="match status" value="1"/>
</dbReference>
<dbReference type="PRINTS" id="PR00127">
    <property type="entry name" value="CLPPROTEASEP"/>
</dbReference>
<evidence type="ECO:0000256" key="5">
    <source>
        <dbReference type="ARBA" id="ARBA00022825"/>
    </source>
</evidence>
<feature type="region of interest" description="Disordered" evidence="7">
    <location>
        <begin position="271"/>
        <end position="303"/>
    </location>
</feature>
<feature type="compositionally biased region" description="Low complexity" evidence="7">
    <location>
        <begin position="371"/>
        <end position="386"/>
    </location>
</feature>
<evidence type="ECO:0000256" key="7">
    <source>
        <dbReference type="SAM" id="MobiDB-lite"/>
    </source>
</evidence>
<gene>
    <name evidence="8" type="ORF">JM949_06350</name>
</gene>
<keyword evidence="2" id="KW-0963">Cytoplasm</keyword>
<feature type="region of interest" description="Disordered" evidence="7">
    <location>
        <begin position="336"/>
        <end position="482"/>
    </location>
</feature>
<organism evidence="8 9">
    <name type="scientific">Micromonospora tarensis</name>
    <dbReference type="NCBI Taxonomy" id="2806100"/>
    <lineage>
        <taxon>Bacteria</taxon>
        <taxon>Bacillati</taxon>
        <taxon>Actinomycetota</taxon>
        <taxon>Actinomycetes</taxon>
        <taxon>Micromonosporales</taxon>
        <taxon>Micromonosporaceae</taxon>
        <taxon>Micromonospora</taxon>
    </lineage>
</organism>
<dbReference type="GO" id="GO:0008233">
    <property type="term" value="F:peptidase activity"/>
    <property type="evidence" value="ECO:0007669"/>
    <property type="project" value="UniProtKB-KW"/>
</dbReference>
<dbReference type="Pfam" id="PF00574">
    <property type="entry name" value="CLP_protease"/>
    <property type="match status" value="1"/>
</dbReference>
<keyword evidence="9" id="KW-1185">Reference proteome</keyword>
<dbReference type="Proteomes" id="UP000622245">
    <property type="component" value="Unassembled WGS sequence"/>
</dbReference>
<dbReference type="PANTHER" id="PTHR10381:SF70">
    <property type="entry name" value="ATP-DEPENDENT CLP PROTEASE PROTEOLYTIC SUBUNIT"/>
    <property type="match status" value="1"/>
</dbReference>
<keyword evidence="3 8" id="KW-0645">Protease</keyword>
<keyword evidence="5" id="KW-0720">Serine protease</keyword>
<reference evidence="8 9" key="1">
    <citation type="submission" date="2021-01" db="EMBL/GenBank/DDBJ databases">
        <title>Draft genome sequence of Micromonospora sp. strain STR1s_6.</title>
        <authorList>
            <person name="Karlyshev A."/>
            <person name="Jawad R."/>
        </authorList>
    </citation>
    <scope>NUCLEOTIDE SEQUENCE [LARGE SCALE GENOMIC DNA]</scope>
    <source>
        <strain evidence="8 9">STR1S-6</strain>
    </source>
</reference>
<evidence type="ECO:0000256" key="1">
    <source>
        <dbReference type="ARBA" id="ARBA00007039"/>
    </source>
</evidence>
<accession>A0ABS1YCH0</accession>
<dbReference type="CDD" id="cd07016">
    <property type="entry name" value="S14_ClpP_1"/>
    <property type="match status" value="1"/>
</dbReference>
<evidence type="ECO:0000313" key="9">
    <source>
        <dbReference type="Proteomes" id="UP000622245"/>
    </source>
</evidence>
<feature type="compositionally biased region" description="Polar residues" evidence="7">
    <location>
        <begin position="461"/>
        <end position="472"/>
    </location>
</feature>
<proteinExistence type="inferred from homology"/>
<evidence type="ECO:0000256" key="3">
    <source>
        <dbReference type="ARBA" id="ARBA00022670"/>
    </source>
</evidence>
<comment type="similarity">
    <text evidence="1 6">Belongs to the peptidase S14 family.</text>
</comment>
<dbReference type="PANTHER" id="PTHR10381">
    <property type="entry name" value="ATP-DEPENDENT CLP PROTEASE PROTEOLYTIC SUBUNIT"/>
    <property type="match status" value="1"/>
</dbReference>
<dbReference type="InterPro" id="IPR001907">
    <property type="entry name" value="ClpP"/>
</dbReference>
<sequence length="482" mass="50514">MKGQADLLDLLRPDPARRPSVTRLSAQRAAALAAGEKPPAWYQIGPVQALAEDSEGEGDSDATTADVYVFDTIGGWLGLTADDFVRDVAGLDVDQIVVHLNSPGGDAFEGVAIANVLRAHRARIVVRVDGMAASAASVIAMAGDEVVMGIGTQLMVHDAWGVAIGNAAEMTKYVERLASTSNAIASAYAAKAGGTTEQWRAVMQAEAWYTAEEAVTAGLADRVAAADETGTASGEQITPGGSSSFWDLWDTLRDPDRFDLSAFQHAGRANAPAPAMVAGPDSPVASAAGSTNQERGSDVAFSDEQLTTLRKRVNAADDANGAAILAALDTALAERPEPTSAPAIPEGTWPFRRTSSTSFGSRRRTVRKPGRSSSGTPATRRSATRSTRGRSPRADATTGSRRGTRIPRAPRPTWTSCRPTACPSARWATAARTPRRPPTRRPETTTGSRAPPRPGRGTEPWRTSASRSTSPAGGSPATRPPV</sequence>
<protein>
    <recommendedName>
        <fullName evidence="6">ATP-dependent Clp protease proteolytic subunit</fullName>
    </recommendedName>
</protein>
<feature type="compositionally biased region" description="Basic residues" evidence="7">
    <location>
        <begin position="361"/>
        <end position="370"/>
    </location>
</feature>
<evidence type="ECO:0000256" key="4">
    <source>
        <dbReference type="ARBA" id="ARBA00022801"/>
    </source>
</evidence>
<dbReference type="InterPro" id="IPR023562">
    <property type="entry name" value="ClpP/TepA"/>
</dbReference>
<comment type="caution">
    <text evidence="8">The sequence shown here is derived from an EMBL/GenBank/DDBJ whole genome shotgun (WGS) entry which is preliminary data.</text>
</comment>
<dbReference type="InterPro" id="IPR029045">
    <property type="entry name" value="ClpP/crotonase-like_dom_sf"/>
</dbReference>
<evidence type="ECO:0000313" key="8">
    <source>
        <dbReference type="EMBL" id="MBM0275103.1"/>
    </source>
</evidence>
<keyword evidence="4" id="KW-0378">Hydrolase</keyword>